<feature type="transmembrane region" description="Helical" evidence="8">
    <location>
        <begin position="83"/>
        <end position="104"/>
    </location>
</feature>
<dbReference type="InterPro" id="IPR019127">
    <property type="entry name" value="Exosortase"/>
</dbReference>
<evidence type="ECO:0000256" key="5">
    <source>
        <dbReference type="ARBA" id="ARBA00022801"/>
    </source>
</evidence>
<evidence type="ECO:0000256" key="6">
    <source>
        <dbReference type="ARBA" id="ARBA00022989"/>
    </source>
</evidence>
<dbReference type="Pfam" id="PF09721">
    <property type="entry name" value="Exosortase_EpsH"/>
    <property type="match status" value="1"/>
</dbReference>
<accession>A0ABV8SKE7</accession>
<dbReference type="EC" id="3.4.22.-" evidence="10"/>
<feature type="transmembrane region" description="Helical" evidence="8">
    <location>
        <begin position="111"/>
        <end position="127"/>
    </location>
</feature>
<name>A0ABV8SKE7_9GAMM</name>
<dbReference type="NCBIfam" id="TIGR02914">
    <property type="entry name" value="EpsI_fam"/>
    <property type="match status" value="1"/>
</dbReference>
<feature type="transmembrane region" description="Helical" evidence="8">
    <location>
        <begin position="199"/>
        <end position="218"/>
    </location>
</feature>
<evidence type="ECO:0000256" key="4">
    <source>
        <dbReference type="ARBA" id="ARBA00022692"/>
    </source>
</evidence>
<keyword evidence="6 8" id="KW-1133">Transmembrane helix</keyword>
<feature type="transmembrane region" description="Helical" evidence="8">
    <location>
        <begin position="158"/>
        <end position="179"/>
    </location>
</feature>
<sequence>MSTVLRASAGPERPVNNIWLYAWAALAVVAVVAAASMQSGVGSMIDTWLHREEYSHALMIPVISAYLLWQQRAQLARLELQGSWVGVSIVLFGALLQIAGVLATVEVVQQYGLLIAIYGLVIALLGVRPSADLWAPLLLLALMVPLPQFLLGNFSSQLQLLSSQIGVWFIRLFGISVFVEGNVIDLGGYKLQVAEACDGLRYLFPLMTLGFIMAYLFKVEMWKRVLLFVSSIPVTILMNSFRIGTIGVMVEHWGQSMAEGFLHDFQGWAVFMTSAGVLLLEMMVLASIGRNRRPWREVFGLDAAEPIDRTAPPIQRTVPASFITATVIVSAFAVGVMIAPERTEVPPKRETFFGFPNQVETWSGRRSALEQVYLDALKLDDYVITDYVRGGREVVNFYVAWYDSQRAGNSAHSPRSCLPGGGWHMKEFGQVEVPGVQVAGKPLRVNRVQIELGNRKQLVYYWFQQRGRVITNEYLVKWYLFVDSLTRQRTDGALVRLVTPLEIGEPVEQADRRLAEFAGQVTPRLERYIPN</sequence>
<feature type="transmembrane region" description="Helical" evidence="8">
    <location>
        <begin position="20"/>
        <end position="42"/>
    </location>
</feature>
<keyword evidence="11" id="KW-1185">Reference proteome</keyword>
<evidence type="ECO:0000256" key="8">
    <source>
        <dbReference type="SAM" id="Phobius"/>
    </source>
</evidence>
<dbReference type="EMBL" id="JBHSDU010000001">
    <property type="protein sequence ID" value="MFC4307987.1"/>
    <property type="molecule type" value="Genomic_DNA"/>
</dbReference>
<reference evidence="11" key="1">
    <citation type="journal article" date="2019" name="Int. J. Syst. Evol. Microbiol.">
        <title>The Global Catalogue of Microorganisms (GCM) 10K type strain sequencing project: providing services to taxonomists for standard genome sequencing and annotation.</title>
        <authorList>
            <consortium name="The Broad Institute Genomics Platform"/>
            <consortium name="The Broad Institute Genome Sequencing Center for Infectious Disease"/>
            <person name="Wu L."/>
            <person name="Ma J."/>
        </authorList>
    </citation>
    <scope>NUCLEOTIDE SEQUENCE [LARGE SCALE GENOMIC DNA]</scope>
    <source>
        <strain evidence="11">CGMCC 1.10759</strain>
    </source>
</reference>
<evidence type="ECO:0000256" key="3">
    <source>
        <dbReference type="ARBA" id="ARBA00022670"/>
    </source>
</evidence>
<dbReference type="RefSeq" id="WP_380594728.1">
    <property type="nucleotide sequence ID" value="NZ_JBHSDU010000001.1"/>
</dbReference>
<feature type="domain" description="Methanolan biosynthesis EpsI" evidence="9">
    <location>
        <begin position="326"/>
        <end position="528"/>
    </location>
</feature>
<protein>
    <submittedName>
        <fullName evidence="10">VPLPA-CTERM-specific exosortase XrtD</fullName>
        <ecNumber evidence="10">3.4.22.-</ecNumber>
    </submittedName>
</protein>
<dbReference type="GO" id="GO:0016787">
    <property type="term" value="F:hydrolase activity"/>
    <property type="evidence" value="ECO:0007669"/>
    <property type="project" value="UniProtKB-KW"/>
</dbReference>
<dbReference type="NCBIfam" id="TIGR04152">
    <property type="entry name" value="exosort_VPLPA"/>
    <property type="match status" value="1"/>
</dbReference>
<dbReference type="Proteomes" id="UP001595904">
    <property type="component" value="Unassembled WGS sequence"/>
</dbReference>
<comment type="subcellular location">
    <subcellularLocation>
        <location evidence="1">Cell membrane</location>
        <topology evidence="1">Multi-pass membrane protein</topology>
    </subcellularLocation>
</comment>
<evidence type="ECO:0000313" key="10">
    <source>
        <dbReference type="EMBL" id="MFC4307987.1"/>
    </source>
</evidence>
<evidence type="ECO:0000256" key="1">
    <source>
        <dbReference type="ARBA" id="ARBA00004651"/>
    </source>
</evidence>
<dbReference type="NCBIfam" id="TIGR04178">
    <property type="entry name" value="exo_archaeo"/>
    <property type="match status" value="1"/>
</dbReference>
<feature type="transmembrane region" description="Helical" evidence="8">
    <location>
        <begin position="318"/>
        <end position="339"/>
    </location>
</feature>
<keyword evidence="4 8" id="KW-0812">Transmembrane</keyword>
<organism evidence="10 11">
    <name type="scientific">Steroidobacter flavus</name>
    <dbReference type="NCBI Taxonomy" id="1842136"/>
    <lineage>
        <taxon>Bacteria</taxon>
        <taxon>Pseudomonadati</taxon>
        <taxon>Pseudomonadota</taxon>
        <taxon>Gammaproteobacteria</taxon>
        <taxon>Steroidobacterales</taxon>
        <taxon>Steroidobacteraceae</taxon>
        <taxon>Steroidobacter</taxon>
    </lineage>
</organism>
<evidence type="ECO:0000313" key="11">
    <source>
        <dbReference type="Proteomes" id="UP001595904"/>
    </source>
</evidence>
<proteinExistence type="predicted"/>
<gene>
    <name evidence="10" type="primary">xrtD</name>
    <name evidence="10" type="ORF">ACFPN2_02735</name>
</gene>
<feature type="transmembrane region" description="Helical" evidence="8">
    <location>
        <begin position="133"/>
        <end position="151"/>
    </location>
</feature>
<dbReference type="Pfam" id="PF11984">
    <property type="entry name" value="DUF3485"/>
    <property type="match status" value="1"/>
</dbReference>
<keyword evidence="2" id="KW-1003">Cell membrane</keyword>
<evidence type="ECO:0000256" key="2">
    <source>
        <dbReference type="ARBA" id="ARBA00022475"/>
    </source>
</evidence>
<keyword evidence="3" id="KW-0645">Protease</keyword>
<dbReference type="InterPro" id="IPR014263">
    <property type="entry name" value="Methanolan_biosynth_EpsI"/>
</dbReference>
<dbReference type="InterPro" id="IPR013426">
    <property type="entry name" value="EpsH-like"/>
</dbReference>
<keyword evidence="5 10" id="KW-0378">Hydrolase</keyword>
<evidence type="ECO:0000259" key="9">
    <source>
        <dbReference type="Pfam" id="PF11984"/>
    </source>
</evidence>
<dbReference type="InterPro" id="IPR026392">
    <property type="entry name" value="Exo/Archaeosortase_dom"/>
</dbReference>
<comment type="caution">
    <text evidence="10">The sequence shown here is derived from an EMBL/GenBank/DDBJ whole genome shotgun (WGS) entry which is preliminary data.</text>
</comment>
<dbReference type="InterPro" id="IPR026491">
    <property type="entry name" value="ExosortD_VPLPA"/>
</dbReference>
<feature type="transmembrane region" description="Helical" evidence="8">
    <location>
        <begin position="225"/>
        <end position="245"/>
    </location>
</feature>
<feature type="transmembrane region" description="Helical" evidence="8">
    <location>
        <begin position="265"/>
        <end position="286"/>
    </location>
</feature>
<evidence type="ECO:0000256" key="7">
    <source>
        <dbReference type="ARBA" id="ARBA00023136"/>
    </source>
</evidence>
<keyword evidence="7 8" id="KW-0472">Membrane</keyword>
<dbReference type="NCBIfam" id="TIGR02602">
    <property type="entry name" value="8TM_EpsH"/>
    <property type="match status" value="1"/>
</dbReference>